<name>A0A2A5J0H7_BACPU</name>
<protein>
    <recommendedName>
        <fullName evidence="1">IrrE N-terminal-like domain-containing protein</fullName>
    </recommendedName>
</protein>
<dbReference type="Pfam" id="PF06114">
    <property type="entry name" value="Peptidase_M78"/>
    <property type="match status" value="1"/>
</dbReference>
<dbReference type="OrthoDB" id="2417909at2"/>
<evidence type="ECO:0000259" key="1">
    <source>
        <dbReference type="Pfam" id="PF06114"/>
    </source>
</evidence>
<dbReference type="AlphaFoldDB" id="A0A2A5J0H7"/>
<accession>A0A2A5J0H7</accession>
<comment type="caution">
    <text evidence="2">The sequence shown here is derived from an EMBL/GenBank/DDBJ whole genome shotgun (WGS) entry which is preliminary data.</text>
</comment>
<evidence type="ECO:0000313" key="3">
    <source>
        <dbReference type="Proteomes" id="UP000228754"/>
    </source>
</evidence>
<evidence type="ECO:0000313" key="2">
    <source>
        <dbReference type="EMBL" id="PCK22747.1"/>
    </source>
</evidence>
<organism evidence="2 3">
    <name type="scientific">Bacillus pumilus</name>
    <name type="common">Bacillus mesentericus</name>
    <dbReference type="NCBI Taxonomy" id="1408"/>
    <lineage>
        <taxon>Bacteria</taxon>
        <taxon>Bacillati</taxon>
        <taxon>Bacillota</taxon>
        <taxon>Bacilli</taxon>
        <taxon>Bacillales</taxon>
        <taxon>Bacillaceae</taxon>
        <taxon>Bacillus</taxon>
    </lineage>
</organism>
<gene>
    <name evidence="2" type="ORF">CEY02_03250</name>
</gene>
<dbReference type="InterPro" id="IPR010359">
    <property type="entry name" value="IrrE_HExxH"/>
</dbReference>
<reference evidence="2 3" key="1">
    <citation type="submission" date="2017-06" db="EMBL/GenBank/DDBJ databases">
        <title>Draft Genome Sequence of Bacillus sp Strain 36R Isolated from saline sediment at Atanasia, Sonora, Mexico.</title>
        <authorList>
            <person name="Sanchez Diaz R."/>
            <person name="Quiroz Macias M.E."/>
            <person name="Ibarra Gamez J.C."/>
            <person name="Enciso Ibarra J."/>
            <person name="Gomez Gil B."/>
            <person name="Galaviz Silva L."/>
        </authorList>
    </citation>
    <scope>NUCLEOTIDE SEQUENCE [LARGE SCALE GENOMIC DNA]</scope>
    <source>
        <strain evidence="2 3">36R_ATNSAL</strain>
    </source>
</reference>
<proteinExistence type="predicted"/>
<dbReference type="EMBL" id="NKHG01000018">
    <property type="protein sequence ID" value="PCK22747.1"/>
    <property type="molecule type" value="Genomic_DNA"/>
</dbReference>
<sequence length="164" mass="19848">MEYVKSHLEEWIEDLYKSINIEHSHQINFEQIAASLGVNIRFSPQKSFGFRALGRYVIVLDSRKEHHEQWLEFAHELCHIYRHENDLRVMPETWNEYNERQARYFAYHFCVPSFMLRKLKMPSLKGEAIKLISDNFNVTYAFAALRLEMYRKKQFLLSLNEKRD</sequence>
<feature type="domain" description="IrrE N-terminal-like" evidence="1">
    <location>
        <begin position="35"/>
        <end position="147"/>
    </location>
</feature>
<dbReference type="Gene3D" id="1.10.10.2910">
    <property type="match status" value="1"/>
</dbReference>
<dbReference type="Proteomes" id="UP000228754">
    <property type="component" value="Unassembled WGS sequence"/>
</dbReference>